<dbReference type="Gene3D" id="1.20.140.70">
    <property type="entry name" value="Oligopeptidase f, N-terminal domain"/>
    <property type="match status" value="1"/>
</dbReference>
<dbReference type="EMBL" id="CP101914">
    <property type="protein sequence ID" value="UUI05249.1"/>
    <property type="molecule type" value="Genomic_DNA"/>
</dbReference>
<dbReference type="InterPro" id="IPR034006">
    <property type="entry name" value="M3B_PepF_2"/>
</dbReference>
<evidence type="ECO:0000313" key="10">
    <source>
        <dbReference type="Proteomes" id="UP001059773"/>
    </source>
</evidence>
<dbReference type="InterPro" id="IPR011977">
    <property type="entry name" value="Pept_M3B_clade3"/>
</dbReference>
<keyword evidence="10" id="KW-1185">Reference proteome</keyword>
<protein>
    <submittedName>
        <fullName evidence="9">M3 family oligoendopeptidase</fullName>
    </submittedName>
</protein>
<evidence type="ECO:0000256" key="3">
    <source>
        <dbReference type="ARBA" id="ARBA00022801"/>
    </source>
</evidence>
<evidence type="ECO:0000256" key="5">
    <source>
        <dbReference type="ARBA" id="ARBA00023049"/>
    </source>
</evidence>
<reference evidence="9" key="1">
    <citation type="submission" date="2022-07" db="EMBL/GenBank/DDBJ databases">
        <title>FELIX.</title>
        <authorList>
            <person name="Wan K.H."/>
            <person name="Park S."/>
            <person name="Lawrence Q."/>
            <person name="Eichenberger J.P."/>
            <person name="Booth B.W."/>
            <person name="Piaggio A.J."/>
            <person name="Chandler J.C."/>
            <person name="Franklin A.B."/>
            <person name="Celniker S.E."/>
        </authorList>
    </citation>
    <scope>NUCLEOTIDE SEQUENCE</scope>
    <source>
        <strain evidence="9">QA-1986 374</strain>
    </source>
</reference>
<dbReference type="InterPro" id="IPR001333">
    <property type="entry name" value="Peptidase_M32_Taq"/>
</dbReference>
<comment type="cofactor">
    <cofactor evidence="6">
        <name>Zn(2+)</name>
        <dbReference type="ChEBI" id="CHEBI:29105"/>
    </cofactor>
    <text evidence="6">Binds 1 zinc ion.</text>
</comment>
<dbReference type="Pfam" id="PF01432">
    <property type="entry name" value="Peptidase_M3"/>
    <property type="match status" value="1"/>
</dbReference>
<dbReference type="PANTHER" id="PTHR34217">
    <property type="entry name" value="METAL-DEPENDENT CARBOXYPEPTIDASE"/>
    <property type="match status" value="1"/>
</dbReference>
<keyword evidence="3 6" id="KW-0378">Hydrolase</keyword>
<dbReference type="InterPro" id="IPR013647">
    <property type="entry name" value="OligopepF_N_dom"/>
</dbReference>
<evidence type="ECO:0000256" key="4">
    <source>
        <dbReference type="ARBA" id="ARBA00022833"/>
    </source>
</evidence>
<dbReference type="SUPFAM" id="SSF55486">
    <property type="entry name" value="Metalloproteases ('zincins'), catalytic domain"/>
    <property type="match status" value="1"/>
</dbReference>
<comment type="similarity">
    <text evidence="6">Belongs to the peptidase M3 family.</text>
</comment>
<accession>A0ABY5JYR6</accession>
<dbReference type="CDD" id="cd09607">
    <property type="entry name" value="M3B_PepF"/>
    <property type="match status" value="1"/>
</dbReference>
<feature type="domain" description="Oligopeptidase F N-terminal" evidence="8">
    <location>
        <begin position="113"/>
        <end position="179"/>
    </location>
</feature>
<dbReference type="InterPro" id="IPR042088">
    <property type="entry name" value="OligoPept_F_C"/>
</dbReference>
<dbReference type="Pfam" id="PF08439">
    <property type="entry name" value="Peptidase_M3_N"/>
    <property type="match status" value="1"/>
</dbReference>
<keyword evidence="4 6" id="KW-0862">Zinc</keyword>
<dbReference type="PANTHER" id="PTHR34217:SF1">
    <property type="entry name" value="CARBOXYPEPTIDASE 1"/>
    <property type="match status" value="1"/>
</dbReference>
<evidence type="ECO:0000256" key="6">
    <source>
        <dbReference type="RuleBase" id="RU003435"/>
    </source>
</evidence>
<dbReference type="NCBIfam" id="TIGR02290">
    <property type="entry name" value="M3_fam_3"/>
    <property type="match status" value="1"/>
</dbReference>
<keyword evidence="2 6" id="KW-0479">Metal-binding</keyword>
<name>A0ABY5JYR6_9BACI</name>
<gene>
    <name evidence="9" type="ORF">NP439_11650</name>
</gene>
<keyword evidence="5 6" id="KW-0482">Metalloprotease</keyword>
<dbReference type="Gene3D" id="1.10.1370.20">
    <property type="entry name" value="Oligoendopeptidase f, C-terminal domain"/>
    <property type="match status" value="1"/>
</dbReference>
<evidence type="ECO:0000256" key="2">
    <source>
        <dbReference type="ARBA" id="ARBA00022723"/>
    </source>
</evidence>
<evidence type="ECO:0000256" key="1">
    <source>
        <dbReference type="ARBA" id="ARBA00022670"/>
    </source>
</evidence>
<organism evidence="9 10">
    <name type="scientific">Oceanobacillus jeddahense</name>
    <dbReference type="NCBI Taxonomy" id="1462527"/>
    <lineage>
        <taxon>Bacteria</taxon>
        <taxon>Bacillati</taxon>
        <taxon>Bacillota</taxon>
        <taxon>Bacilli</taxon>
        <taxon>Bacillales</taxon>
        <taxon>Bacillaceae</taxon>
        <taxon>Oceanobacillus</taxon>
    </lineage>
</organism>
<evidence type="ECO:0000259" key="8">
    <source>
        <dbReference type="Pfam" id="PF08439"/>
    </source>
</evidence>
<keyword evidence="1 6" id="KW-0645">Protease</keyword>
<dbReference type="Proteomes" id="UP001059773">
    <property type="component" value="Chromosome"/>
</dbReference>
<evidence type="ECO:0000313" key="9">
    <source>
        <dbReference type="EMBL" id="UUI05249.1"/>
    </source>
</evidence>
<dbReference type="InterPro" id="IPR001567">
    <property type="entry name" value="Pept_M3A_M3B_dom"/>
</dbReference>
<feature type="domain" description="Peptidase M3A/M3B catalytic" evidence="7">
    <location>
        <begin position="201"/>
        <end position="579"/>
    </location>
</feature>
<dbReference type="RefSeq" id="WP_256710134.1">
    <property type="nucleotide sequence ID" value="NZ_CP101914.1"/>
</dbReference>
<evidence type="ECO:0000259" key="7">
    <source>
        <dbReference type="Pfam" id="PF01432"/>
    </source>
</evidence>
<proteinExistence type="inferred from homology"/>
<sequence>MAQKLQPTWDLDVIFPGQSSSEEFQHFVNEVSKEIEVLTEKVNHLNVNGPVEDWEEILENLETVTKKSREMGAFISCLSAQNVTDKQADIYVAKRAQIAAASSALTKIVDQKLGAITEANWELLLEREAIKPLQFILEERRERAREQLSKNEEILISDLAVDGYHAWNQMYGTIVGNMKIEIEEDGETQSYSVGQASNKLSTPDRKQREYIFRQISDAWKANEDLFGQTLNHLAGFRLETYKHYQWDNVLKEPLAINRMQEETLNTMWEAIVKHKPLFVEYLAQKASLLNLDKLSIFDVNAPIQSKVEKKSYDEGASFIVDQFRSFSPQMADFAQMAFEKRWIEAEDRPGKRPGGFCTSFPLSEQTRIFMTYSGTPSNIATLAHELGHGYHQHVMNKVNGLNQGYAMNVAETASTFAEMIVADASVKTAKTDEEKLTLLEDKVSRSVAFFMNIHARFLFEKQFYEERKQGMVSTERLNELMIEAQKEAYCESLSEYDPHFWASKLHFHITGVPFYNFPYTFGYLFSQGIYAYAKDYEGDFEEKYNALLRDTGRMTVEELAQKHLQVDLTQPDFWENAIGICKQDVQEFLELAKKLEK</sequence>